<dbReference type="AlphaFoldDB" id="A0A8X6GEX5"/>
<dbReference type="Proteomes" id="UP000887116">
    <property type="component" value="Unassembled WGS sequence"/>
</dbReference>
<dbReference type="SUPFAM" id="SSF56219">
    <property type="entry name" value="DNase I-like"/>
    <property type="match status" value="1"/>
</dbReference>
<accession>A0A8X6GEX5</accession>
<sequence>MSIHDSGLEKQGIPISWKRRLINNFNLYHQPNQTHLPVNLFDLADKDTFFLGDLNAEHPSWGYTMSNTSRYDLLNATDDKTYFSS</sequence>
<dbReference type="EMBL" id="BMAO01030086">
    <property type="protein sequence ID" value="GFQ65619.1"/>
    <property type="molecule type" value="Genomic_DNA"/>
</dbReference>
<dbReference type="InterPro" id="IPR036691">
    <property type="entry name" value="Endo/exonu/phosph_ase_sf"/>
</dbReference>
<keyword evidence="2" id="KW-1185">Reference proteome</keyword>
<proteinExistence type="predicted"/>
<evidence type="ECO:0000313" key="1">
    <source>
        <dbReference type="EMBL" id="GFQ65619.1"/>
    </source>
</evidence>
<name>A0A8X6GEX5_TRICU</name>
<reference evidence="1" key="1">
    <citation type="submission" date="2020-07" db="EMBL/GenBank/DDBJ databases">
        <title>Multicomponent nature underlies the extraordinary mechanical properties of spider dragline silk.</title>
        <authorList>
            <person name="Kono N."/>
            <person name="Nakamura H."/>
            <person name="Mori M."/>
            <person name="Yoshida Y."/>
            <person name="Ohtoshi R."/>
            <person name="Malay A.D."/>
            <person name="Moran D.A.P."/>
            <person name="Tomita M."/>
            <person name="Numata K."/>
            <person name="Arakawa K."/>
        </authorList>
    </citation>
    <scope>NUCLEOTIDE SEQUENCE</scope>
</reference>
<protein>
    <recommendedName>
        <fullName evidence="3">Endonuclease/exonuclease/phosphatase domain-containing protein</fullName>
    </recommendedName>
</protein>
<dbReference type="Gene3D" id="3.60.10.10">
    <property type="entry name" value="Endonuclease/exonuclease/phosphatase"/>
    <property type="match status" value="1"/>
</dbReference>
<comment type="caution">
    <text evidence="1">The sequence shown here is derived from an EMBL/GenBank/DDBJ whole genome shotgun (WGS) entry which is preliminary data.</text>
</comment>
<organism evidence="1 2">
    <name type="scientific">Trichonephila clavata</name>
    <name type="common">Joro spider</name>
    <name type="synonym">Nephila clavata</name>
    <dbReference type="NCBI Taxonomy" id="2740835"/>
    <lineage>
        <taxon>Eukaryota</taxon>
        <taxon>Metazoa</taxon>
        <taxon>Ecdysozoa</taxon>
        <taxon>Arthropoda</taxon>
        <taxon>Chelicerata</taxon>
        <taxon>Arachnida</taxon>
        <taxon>Araneae</taxon>
        <taxon>Araneomorphae</taxon>
        <taxon>Entelegynae</taxon>
        <taxon>Araneoidea</taxon>
        <taxon>Nephilidae</taxon>
        <taxon>Trichonephila</taxon>
    </lineage>
</organism>
<evidence type="ECO:0000313" key="2">
    <source>
        <dbReference type="Proteomes" id="UP000887116"/>
    </source>
</evidence>
<gene>
    <name evidence="1" type="ORF">TNCT_589561</name>
</gene>
<evidence type="ECO:0008006" key="3">
    <source>
        <dbReference type="Google" id="ProtNLM"/>
    </source>
</evidence>